<proteinExistence type="predicted"/>
<accession>A0A2P2NDX3</accession>
<evidence type="ECO:0000313" key="1">
    <source>
        <dbReference type="EMBL" id="MBX40657.1"/>
    </source>
</evidence>
<dbReference type="EMBL" id="GGEC01060173">
    <property type="protein sequence ID" value="MBX40657.1"/>
    <property type="molecule type" value="Transcribed_RNA"/>
</dbReference>
<name>A0A2P2NDX3_RHIMU</name>
<reference evidence="1" key="1">
    <citation type="submission" date="2018-02" db="EMBL/GenBank/DDBJ databases">
        <title>Rhizophora mucronata_Transcriptome.</title>
        <authorList>
            <person name="Meera S.P."/>
            <person name="Sreeshan A."/>
            <person name="Augustine A."/>
        </authorList>
    </citation>
    <scope>NUCLEOTIDE SEQUENCE</scope>
    <source>
        <tissue evidence="1">Leaf</tissue>
    </source>
</reference>
<sequence length="38" mass="4399">MLCTEPSHQSYAATEFISSINRLKASSYLKFKSFCFYV</sequence>
<dbReference type="AlphaFoldDB" id="A0A2P2NDX3"/>
<protein>
    <submittedName>
        <fullName evidence="1">Uncharacterized protein</fullName>
    </submittedName>
</protein>
<organism evidence="1">
    <name type="scientific">Rhizophora mucronata</name>
    <name type="common">Asiatic mangrove</name>
    <dbReference type="NCBI Taxonomy" id="61149"/>
    <lineage>
        <taxon>Eukaryota</taxon>
        <taxon>Viridiplantae</taxon>
        <taxon>Streptophyta</taxon>
        <taxon>Embryophyta</taxon>
        <taxon>Tracheophyta</taxon>
        <taxon>Spermatophyta</taxon>
        <taxon>Magnoliopsida</taxon>
        <taxon>eudicotyledons</taxon>
        <taxon>Gunneridae</taxon>
        <taxon>Pentapetalae</taxon>
        <taxon>rosids</taxon>
        <taxon>fabids</taxon>
        <taxon>Malpighiales</taxon>
        <taxon>Rhizophoraceae</taxon>
        <taxon>Rhizophora</taxon>
    </lineage>
</organism>